<dbReference type="EMBL" id="BJMM01000010">
    <property type="protein sequence ID" value="GEB50026.1"/>
    <property type="molecule type" value="Genomic_DNA"/>
</dbReference>
<proteinExistence type="predicted"/>
<evidence type="ECO:0000313" key="2">
    <source>
        <dbReference type="EMBL" id="GEB50026.1"/>
    </source>
</evidence>
<accession>A0A4Y3QX78</accession>
<sequence length="168" mass="17857">MPGSLARRAKLGPMVPPARPYDERLTAPRSWWLIAALIGVGGAVLLFPFGLLPMLCGLVAAAALASVCVSAYGGVRVRVVAGSLVAGDARIPVSALGEALPLDAEEARAWRTYKADTRAHMVLRSYIPTAVRIEVTDPQDPTPYVFVSTRHPEELTAALRAARETSPS</sequence>
<organism evidence="2 3">
    <name type="scientific">Streptomyces cacaoi</name>
    <dbReference type="NCBI Taxonomy" id="1898"/>
    <lineage>
        <taxon>Bacteria</taxon>
        <taxon>Bacillati</taxon>
        <taxon>Actinomycetota</taxon>
        <taxon>Actinomycetes</taxon>
        <taxon>Kitasatosporales</taxon>
        <taxon>Streptomycetaceae</taxon>
        <taxon>Streptomyces</taxon>
    </lineage>
</organism>
<feature type="transmembrane region" description="Helical" evidence="1">
    <location>
        <begin position="57"/>
        <end position="75"/>
    </location>
</feature>
<feature type="transmembrane region" description="Helical" evidence="1">
    <location>
        <begin position="31"/>
        <end position="51"/>
    </location>
</feature>
<dbReference type="AlphaFoldDB" id="A0A4Y3QX78"/>
<dbReference type="Pfam" id="PF11292">
    <property type="entry name" value="DUF3093"/>
    <property type="match status" value="1"/>
</dbReference>
<protein>
    <submittedName>
        <fullName evidence="2">Membrane protein</fullName>
    </submittedName>
</protein>
<keyword evidence="3" id="KW-1185">Reference proteome</keyword>
<keyword evidence="1" id="KW-0472">Membrane</keyword>
<evidence type="ECO:0000313" key="3">
    <source>
        <dbReference type="Proteomes" id="UP000319210"/>
    </source>
</evidence>
<keyword evidence="1" id="KW-1133">Transmembrane helix</keyword>
<keyword evidence="1" id="KW-0812">Transmembrane</keyword>
<dbReference type="InterPro" id="IPR021443">
    <property type="entry name" value="DUF3093"/>
</dbReference>
<evidence type="ECO:0000256" key="1">
    <source>
        <dbReference type="SAM" id="Phobius"/>
    </source>
</evidence>
<comment type="caution">
    <text evidence="2">The sequence shown here is derived from an EMBL/GenBank/DDBJ whole genome shotgun (WGS) entry which is preliminary data.</text>
</comment>
<name>A0A4Y3QX78_STRCI</name>
<reference evidence="2 3" key="1">
    <citation type="submission" date="2019-06" db="EMBL/GenBank/DDBJ databases">
        <title>Whole genome shotgun sequence of Streptomyces cacaoi subsp. cacaoi NBRC 12748.</title>
        <authorList>
            <person name="Hosoyama A."/>
            <person name="Uohara A."/>
            <person name="Ohji S."/>
            <person name="Ichikawa N."/>
        </authorList>
    </citation>
    <scope>NUCLEOTIDE SEQUENCE [LARGE SCALE GENOMIC DNA]</scope>
    <source>
        <strain evidence="2 3">NBRC 12748</strain>
    </source>
</reference>
<gene>
    <name evidence="2" type="ORF">SCA03_25770</name>
</gene>
<dbReference type="Proteomes" id="UP000319210">
    <property type="component" value="Unassembled WGS sequence"/>
</dbReference>